<dbReference type="EC" id="4.2.1.1" evidence="5"/>
<dbReference type="SMART" id="SM00947">
    <property type="entry name" value="Pro_CA"/>
    <property type="match status" value="1"/>
</dbReference>
<comment type="function">
    <text evidence="5">Reversible hydration of carbon dioxide.</text>
</comment>
<dbReference type="Pfam" id="PF00484">
    <property type="entry name" value="Pro_CA"/>
    <property type="match status" value="1"/>
</dbReference>
<keyword evidence="2 4" id="KW-0479">Metal-binding</keyword>
<reference evidence="6 7" key="1">
    <citation type="journal article" date="2020" name="ISME J.">
        <title>Uncovering the hidden diversity of litter-decomposition mechanisms in mushroom-forming fungi.</title>
        <authorList>
            <person name="Floudas D."/>
            <person name="Bentzer J."/>
            <person name="Ahren D."/>
            <person name="Johansson T."/>
            <person name="Persson P."/>
            <person name="Tunlid A."/>
        </authorList>
    </citation>
    <scope>NUCLEOTIDE SEQUENCE [LARGE SCALE GENOMIC DNA]</scope>
    <source>
        <strain evidence="6 7">CBS 175.51</strain>
    </source>
</reference>
<dbReference type="Proteomes" id="UP000541558">
    <property type="component" value="Unassembled WGS sequence"/>
</dbReference>
<evidence type="ECO:0000256" key="3">
    <source>
        <dbReference type="ARBA" id="ARBA00022833"/>
    </source>
</evidence>
<dbReference type="InterPro" id="IPR036874">
    <property type="entry name" value="Carbonic_anhydrase_sf"/>
</dbReference>
<evidence type="ECO:0000256" key="1">
    <source>
        <dbReference type="ARBA" id="ARBA00006217"/>
    </source>
</evidence>
<evidence type="ECO:0000256" key="2">
    <source>
        <dbReference type="ARBA" id="ARBA00022723"/>
    </source>
</evidence>
<feature type="binding site" evidence="4">
    <location>
        <position position="56"/>
    </location>
    <ligand>
        <name>Zn(2+)</name>
        <dbReference type="ChEBI" id="CHEBI:29105"/>
    </ligand>
</feature>
<comment type="cofactor">
    <cofactor evidence="4">
        <name>Zn(2+)</name>
        <dbReference type="ChEBI" id="CHEBI:29105"/>
    </cofactor>
    <text evidence="4">Binds 1 zinc ion per subunit.</text>
</comment>
<comment type="caution">
    <text evidence="6">The sequence shown here is derived from an EMBL/GenBank/DDBJ whole genome shotgun (WGS) entry which is preliminary data.</text>
</comment>
<comment type="similarity">
    <text evidence="1 5">Belongs to the beta-class carbonic anhydrase family.</text>
</comment>
<gene>
    <name evidence="6" type="ORF">D9611_005805</name>
</gene>
<keyword evidence="5" id="KW-0456">Lyase</keyword>
<sequence length="189" mass="20344">MSVQGTIVEKNAAYASSFTQGGLPLPPSKHLTIGKSTYAVLLSLNSLTCHGAKVTCMDARIEPAGQLGIELGEAHIIRNAGGSAKEALRSVVISQRLLGTREIALFHHTDCGMLTFTTEQLKGIVKDSAPGDAAVATEVDKLDFLEFPDLEESVKDDVRFLQDHPLVLEETKITGWTYDVHTGKITQVA</sequence>
<dbReference type="GO" id="GO:0008270">
    <property type="term" value="F:zinc ion binding"/>
    <property type="evidence" value="ECO:0007669"/>
    <property type="project" value="UniProtKB-UniRule"/>
</dbReference>
<keyword evidence="7" id="KW-1185">Reference proteome</keyword>
<proteinExistence type="inferred from homology"/>
<feature type="binding site" evidence="4">
    <location>
        <position position="58"/>
    </location>
    <ligand>
        <name>Zn(2+)</name>
        <dbReference type="ChEBI" id="CHEBI:29105"/>
    </ligand>
</feature>
<evidence type="ECO:0000256" key="5">
    <source>
        <dbReference type="RuleBase" id="RU003956"/>
    </source>
</evidence>
<dbReference type="CDD" id="cd03379">
    <property type="entry name" value="beta_CA_cladeD"/>
    <property type="match status" value="1"/>
</dbReference>
<feature type="binding site" evidence="4">
    <location>
        <position position="108"/>
    </location>
    <ligand>
        <name>Zn(2+)</name>
        <dbReference type="ChEBI" id="CHEBI:29105"/>
    </ligand>
</feature>
<feature type="binding site" evidence="4">
    <location>
        <position position="111"/>
    </location>
    <ligand>
        <name>Zn(2+)</name>
        <dbReference type="ChEBI" id="CHEBI:29105"/>
    </ligand>
</feature>
<dbReference type="PANTHER" id="PTHR43175:SF3">
    <property type="entry name" value="CARBON DISULFIDE HYDROLASE"/>
    <property type="match status" value="1"/>
</dbReference>
<comment type="catalytic activity">
    <reaction evidence="5">
        <text>hydrogencarbonate + H(+) = CO2 + H2O</text>
        <dbReference type="Rhea" id="RHEA:10748"/>
        <dbReference type="ChEBI" id="CHEBI:15377"/>
        <dbReference type="ChEBI" id="CHEBI:15378"/>
        <dbReference type="ChEBI" id="CHEBI:16526"/>
        <dbReference type="ChEBI" id="CHEBI:17544"/>
        <dbReference type="EC" id="4.2.1.1"/>
    </reaction>
</comment>
<dbReference type="AlphaFoldDB" id="A0A8H5BJL5"/>
<evidence type="ECO:0000313" key="6">
    <source>
        <dbReference type="EMBL" id="KAF5323347.1"/>
    </source>
</evidence>
<name>A0A8H5BJL5_9AGAR</name>
<dbReference type="SUPFAM" id="SSF53056">
    <property type="entry name" value="beta-carbonic anhydrase, cab"/>
    <property type="match status" value="1"/>
</dbReference>
<dbReference type="PANTHER" id="PTHR43175">
    <property type="entry name" value="CARBONIC ANHYDRASE"/>
    <property type="match status" value="1"/>
</dbReference>
<dbReference type="GO" id="GO:0004089">
    <property type="term" value="F:carbonate dehydratase activity"/>
    <property type="evidence" value="ECO:0007669"/>
    <property type="project" value="UniProtKB-UniRule"/>
</dbReference>
<evidence type="ECO:0000313" key="7">
    <source>
        <dbReference type="Proteomes" id="UP000541558"/>
    </source>
</evidence>
<dbReference type="Gene3D" id="3.40.1050.10">
    <property type="entry name" value="Carbonic anhydrase"/>
    <property type="match status" value="1"/>
</dbReference>
<dbReference type="OrthoDB" id="10248475at2759"/>
<evidence type="ECO:0000256" key="4">
    <source>
        <dbReference type="PIRSR" id="PIRSR601765-1"/>
    </source>
</evidence>
<dbReference type="EMBL" id="JAACJK010000166">
    <property type="protein sequence ID" value="KAF5323347.1"/>
    <property type="molecule type" value="Genomic_DNA"/>
</dbReference>
<dbReference type="InterPro" id="IPR001765">
    <property type="entry name" value="Carbonic_anhydrase"/>
</dbReference>
<protein>
    <recommendedName>
        <fullName evidence="5">Carbonic anhydrase</fullName>
        <ecNumber evidence="5">4.2.1.1</ecNumber>
    </recommendedName>
    <alternativeName>
        <fullName evidence="5">Carbonate dehydratase</fullName>
    </alternativeName>
</protein>
<accession>A0A8H5BJL5</accession>
<keyword evidence="3 4" id="KW-0862">Zinc</keyword>
<organism evidence="6 7">
    <name type="scientific">Ephemerocybe angulata</name>
    <dbReference type="NCBI Taxonomy" id="980116"/>
    <lineage>
        <taxon>Eukaryota</taxon>
        <taxon>Fungi</taxon>
        <taxon>Dikarya</taxon>
        <taxon>Basidiomycota</taxon>
        <taxon>Agaricomycotina</taxon>
        <taxon>Agaricomycetes</taxon>
        <taxon>Agaricomycetidae</taxon>
        <taxon>Agaricales</taxon>
        <taxon>Agaricineae</taxon>
        <taxon>Psathyrellaceae</taxon>
        <taxon>Ephemerocybe</taxon>
    </lineage>
</organism>